<dbReference type="Pfam" id="PF01656">
    <property type="entry name" value="CbiA"/>
    <property type="match status" value="1"/>
</dbReference>
<dbReference type="GO" id="GO:0009898">
    <property type="term" value="C:cytoplasmic side of plasma membrane"/>
    <property type="evidence" value="ECO:0007669"/>
    <property type="project" value="TreeGrafter"/>
</dbReference>
<dbReference type="NCBIfam" id="TIGR01968">
    <property type="entry name" value="minD_bact"/>
    <property type="match status" value="1"/>
</dbReference>
<dbReference type="InterPro" id="IPR002586">
    <property type="entry name" value="CobQ/CobB/MinD/ParA_Nub-bd_dom"/>
</dbReference>
<dbReference type="GO" id="GO:0051782">
    <property type="term" value="P:negative regulation of cell division"/>
    <property type="evidence" value="ECO:0007669"/>
    <property type="project" value="TreeGrafter"/>
</dbReference>
<keyword evidence="13" id="KW-1185">Reference proteome</keyword>
<evidence type="ECO:0000256" key="5">
    <source>
        <dbReference type="ARBA" id="ARBA00022840"/>
    </source>
</evidence>
<dbReference type="GO" id="GO:0005829">
    <property type="term" value="C:cytosol"/>
    <property type="evidence" value="ECO:0007669"/>
    <property type="project" value="TreeGrafter"/>
</dbReference>
<evidence type="ECO:0000313" key="12">
    <source>
        <dbReference type="EMBL" id="MCC2209737.1"/>
    </source>
</evidence>
<dbReference type="GO" id="GO:0016887">
    <property type="term" value="F:ATP hydrolysis activity"/>
    <property type="evidence" value="ECO:0007669"/>
    <property type="project" value="InterPro"/>
</dbReference>
<dbReference type="SUPFAM" id="SSF52540">
    <property type="entry name" value="P-loop containing nucleoside triphosphate hydrolases"/>
    <property type="match status" value="1"/>
</dbReference>
<keyword evidence="5 10" id="KW-0067">ATP-binding</keyword>
<evidence type="ECO:0000256" key="6">
    <source>
        <dbReference type="ARBA" id="ARBA00023210"/>
    </source>
</evidence>
<evidence type="ECO:0000256" key="2">
    <source>
        <dbReference type="ARBA" id="ARBA00016887"/>
    </source>
</evidence>
<dbReference type="PANTHER" id="PTHR43384:SF6">
    <property type="entry name" value="SEPTUM SITE-DETERMINING PROTEIN MIND HOMOLOG, CHLOROPLASTIC"/>
    <property type="match status" value="1"/>
</dbReference>
<feature type="binding site" evidence="10">
    <location>
        <begin position="11"/>
        <end position="18"/>
    </location>
    <ligand>
        <name>ATP</name>
        <dbReference type="ChEBI" id="CHEBI:30616"/>
    </ligand>
</feature>
<evidence type="ECO:0000256" key="3">
    <source>
        <dbReference type="ARBA" id="ARBA00022618"/>
    </source>
</evidence>
<protein>
    <recommendedName>
        <fullName evidence="2">Septum site-determining protein MinD</fullName>
    </recommendedName>
    <alternativeName>
        <fullName evidence="9">Cell division inhibitor MinD</fullName>
    </alternativeName>
</protein>
<evidence type="ECO:0000256" key="7">
    <source>
        <dbReference type="ARBA" id="ARBA00023306"/>
    </source>
</evidence>
<evidence type="ECO:0000256" key="1">
    <source>
        <dbReference type="ARBA" id="ARBA00010257"/>
    </source>
</evidence>
<accession>A0AAE3J8P7</accession>
<comment type="function">
    <text evidence="8">ATPase required for the correct placement of the division site. Cell division inhibitors MinC and MinD act in concert to form an inhibitor capable of blocking formation of the polar Z ring septums. Rapidly oscillates between the poles of the cell to destabilize FtsZ filaments that have formed before they mature into polar Z rings.</text>
</comment>
<evidence type="ECO:0000256" key="8">
    <source>
        <dbReference type="ARBA" id="ARBA00025436"/>
    </source>
</evidence>
<dbReference type="PIRSF" id="PIRSF003092">
    <property type="entry name" value="MinD"/>
    <property type="match status" value="1"/>
</dbReference>
<comment type="caution">
    <text evidence="12">The sequence shown here is derived from an EMBL/GenBank/DDBJ whole genome shotgun (WGS) entry which is preliminary data.</text>
</comment>
<keyword evidence="6" id="KW-0717">Septation</keyword>
<keyword evidence="4 10" id="KW-0547">Nucleotide-binding</keyword>
<dbReference type="PANTHER" id="PTHR43384">
    <property type="entry name" value="SEPTUM SITE-DETERMINING PROTEIN MIND HOMOLOG, CHLOROPLASTIC-RELATED"/>
    <property type="match status" value="1"/>
</dbReference>
<name>A0AAE3J8P7_9FIRM</name>
<dbReference type="RefSeq" id="WP_308455870.1">
    <property type="nucleotide sequence ID" value="NZ_JAJEQM010000003.1"/>
</dbReference>
<evidence type="ECO:0000256" key="4">
    <source>
        <dbReference type="ARBA" id="ARBA00022741"/>
    </source>
</evidence>
<dbReference type="Proteomes" id="UP001198242">
    <property type="component" value="Unassembled WGS sequence"/>
</dbReference>
<evidence type="ECO:0000256" key="10">
    <source>
        <dbReference type="PIRSR" id="PIRSR003092-1"/>
    </source>
</evidence>
<sequence>MGKIIIVASGKGGTGKTTVTANIGAALAMRGNLVALVDMDMGCRNLDITLGLESSIVYDIFDVIEENCDLDEALIKDTRYENLYFIPAPQTRDTSSVEDEAVKGIWEKLSSRFDYCLVDAPAGIDGGFLYAAMGADSAILVTMPEVTALRDGDRAISVLEDMGVEDVKVVINRVRSDMIDKGIMMNMDDCVDMLGVPVLGIVPDDEELMVAALKGTLAVSAENSRAGQAFLNIAARLMGEEVPIMEFDEKESFFDKVKKLFGK</sequence>
<dbReference type="Gene3D" id="3.40.50.300">
    <property type="entry name" value="P-loop containing nucleotide triphosphate hydrolases"/>
    <property type="match status" value="1"/>
</dbReference>
<evidence type="ECO:0000256" key="9">
    <source>
        <dbReference type="ARBA" id="ARBA00032845"/>
    </source>
</evidence>
<dbReference type="EMBL" id="JAJEQM010000003">
    <property type="protein sequence ID" value="MCC2209737.1"/>
    <property type="molecule type" value="Genomic_DNA"/>
</dbReference>
<dbReference type="AlphaFoldDB" id="A0AAE3J8P7"/>
<keyword evidence="3" id="KW-0132">Cell division</keyword>
<dbReference type="GO" id="GO:0005524">
    <property type="term" value="F:ATP binding"/>
    <property type="evidence" value="ECO:0007669"/>
    <property type="project" value="UniProtKB-KW"/>
</dbReference>
<dbReference type="InterPro" id="IPR050625">
    <property type="entry name" value="ParA/MinD_ATPase"/>
</dbReference>
<dbReference type="CDD" id="cd02036">
    <property type="entry name" value="MinD"/>
    <property type="match status" value="1"/>
</dbReference>
<reference evidence="12 13" key="1">
    <citation type="submission" date="2021-10" db="EMBL/GenBank/DDBJ databases">
        <title>Anaerobic single-cell dispensing facilitates the cultivation of human gut bacteria.</title>
        <authorList>
            <person name="Afrizal A."/>
        </authorList>
    </citation>
    <scope>NUCLEOTIDE SEQUENCE [LARGE SCALE GENOMIC DNA]</scope>
    <source>
        <strain evidence="12 13">CLA-AA-H232</strain>
    </source>
</reference>
<proteinExistence type="inferred from homology"/>
<comment type="similarity">
    <text evidence="1">Belongs to the ParA family. MinD subfamily.</text>
</comment>
<dbReference type="GO" id="GO:0000917">
    <property type="term" value="P:division septum assembly"/>
    <property type="evidence" value="ECO:0007669"/>
    <property type="project" value="UniProtKB-KW"/>
</dbReference>
<dbReference type="InterPro" id="IPR025501">
    <property type="entry name" value="MinD_FleN"/>
</dbReference>
<dbReference type="InterPro" id="IPR027417">
    <property type="entry name" value="P-loop_NTPase"/>
</dbReference>
<dbReference type="InterPro" id="IPR010223">
    <property type="entry name" value="MinD"/>
</dbReference>
<keyword evidence="7" id="KW-0131">Cell cycle</keyword>
<evidence type="ECO:0000313" key="13">
    <source>
        <dbReference type="Proteomes" id="UP001198242"/>
    </source>
</evidence>
<feature type="domain" description="CobQ/CobB/MinD/ParA nucleotide binding" evidence="11">
    <location>
        <begin position="5"/>
        <end position="215"/>
    </location>
</feature>
<gene>
    <name evidence="12" type="primary">minD</name>
    <name evidence="12" type="ORF">LKE05_02870</name>
</gene>
<evidence type="ECO:0000259" key="11">
    <source>
        <dbReference type="Pfam" id="PF01656"/>
    </source>
</evidence>
<organism evidence="12 13">
    <name type="scientific">Hominilimicola fabiformis</name>
    <dbReference type="NCBI Taxonomy" id="2885356"/>
    <lineage>
        <taxon>Bacteria</taxon>
        <taxon>Bacillati</taxon>
        <taxon>Bacillota</taxon>
        <taxon>Clostridia</taxon>
        <taxon>Eubacteriales</taxon>
        <taxon>Oscillospiraceae</taxon>
        <taxon>Hominilimicola</taxon>
    </lineage>
</organism>